<dbReference type="AlphaFoldDB" id="A0A9Q3JU91"/>
<comment type="caution">
    <text evidence="2">The sequence shown here is derived from an EMBL/GenBank/DDBJ whole genome shotgun (WGS) entry which is preliminary data.</text>
</comment>
<feature type="compositionally biased region" description="Polar residues" evidence="1">
    <location>
        <begin position="42"/>
        <end position="64"/>
    </location>
</feature>
<evidence type="ECO:0000313" key="2">
    <source>
        <dbReference type="EMBL" id="MBW0567819.1"/>
    </source>
</evidence>
<dbReference type="EMBL" id="AVOT02081472">
    <property type="protein sequence ID" value="MBW0567819.1"/>
    <property type="molecule type" value="Genomic_DNA"/>
</dbReference>
<dbReference type="Proteomes" id="UP000765509">
    <property type="component" value="Unassembled WGS sequence"/>
</dbReference>
<evidence type="ECO:0000256" key="1">
    <source>
        <dbReference type="SAM" id="MobiDB-lite"/>
    </source>
</evidence>
<sequence>MEHRKQEAQHSFTLGRTWGNLPKDISQSDIFQRPYGNHQRLESQQPIQTLRTEGSQTKGESSHNPGYREGMDPERGYYDSFRLIRSRPAQISSGFTLLRIQQNSGQESLLFTIQGSFKWKTRTKGKEQEYFQTEEEIIILNDPEVVRLSSINSQKQQIIVNKPDRISKATVVNDIHTQNDHSVFTFESNLKSNGLWLRMSQFSEQTHKEFGKLNQNNLRLQELITPPKKETHSYY</sequence>
<name>A0A9Q3JU91_9BASI</name>
<reference evidence="2" key="1">
    <citation type="submission" date="2021-03" db="EMBL/GenBank/DDBJ databases">
        <title>Draft genome sequence of rust myrtle Austropuccinia psidii MF-1, a brazilian biotype.</title>
        <authorList>
            <person name="Quecine M.C."/>
            <person name="Pachon D.M.R."/>
            <person name="Bonatelli M.L."/>
            <person name="Correr F.H."/>
            <person name="Franceschini L.M."/>
            <person name="Leite T.F."/>
            <person name="Margarido G.R.A."/>
            <person name="Almeida C.A."/>
            <person name="Ferrarezi J.A."/>
            <person name="Labate C.A."/>
        </authorList>
    </citation>
    <scope>NUCLEOTIDE SEQUENCE</scope>
    <source>
        <strain evidence="2">MF-1</strain>
    </source>
</reference>
<keyword evidence="3" id="KW-1185">Reference proteome</keyword>
<protein>
    <submittedName>
        <fullName evidence="2">Uncharacterized protein</fullName>
    </submittedName>
</protein>
<accession>A0A9Q3JU91</accession>
<organism evidence="2 3">
    <name type="scientific">Austropuccinia psidii MF-1</name>
    <dbReference type="NCBI Taxonomy" id="1389203"/>
    <lineage>
        <taxon>Eukaryota</taxon>
        <taxon>Fungi</taxon>
        <taxon>Dikarya</taxon>
        <taxon>Basidiomycota</taxon>
        <taxon>Pucciniomycotina</taxon>
        <taxon>Pucciniomycetes</taxon>
        <taxon>Pucciniales</taxon>
        <taxon>Sphaerophragmiaceae</taxon>
        <taxon>Austropuccinia</taxon>
    </lineage>
</organism>
<proteinExistence type="predicted"/>
<gene>
    <name evidence="2" type="ORF">O181_107534</name>
</gene>
<feature type="region of interest" description="Disordered" evidence="1">
    <location>
        <begin position="38"/>
        <end position="74"/>
    </location>
</feature>
<evidence type="ECO:0000313" key="3">
    <source>
        <dbReference type="Proteomes" id="UP000765509"/>
    </source>
</evidence>